<dbReference type="Proteomes" id="UP000756387">
    <property type="component" value="Unassembled WGS sequence"/>
</dbReference>
<proteinExistence type="predicted"/>
<sequence length="86" mass="9763">MKEFWIYNLLRLAMLASSVIIVIGVWSLLADEVPLLWALVVAFVLSGISSWFLLARQREALALVLQQRAGRASERLEAYKAREDTD</sequence>
<dbReference type="RefSeq" id="WP_193638880.1">
    <property type="nucleotide sequence ID" value="NZ_JADCSA010000013.1"/>
</dbReference>
<keyword evidence="1" id="KW-1133">Transmembrane helix</keyword>
<dbReference type="EMBL" id="JADCSA010000013">
    <property type="protein sequence ID" value="MBE7325552.1"/>
    <property type="molecule type" value="Genomic_DNA"/>
</dbReference>
<evidence type="ECO:0000313" key="3">
    <source>
        <dbReference type="Proteomes" id="UP000756387"/>
    </source>
</evidence>
<organism evidence="2 3">
    <name type="scientific">Nocardioides malaquae</name>
    <dbReference type="NCBI Taxonomy" id="2773426"/>
    <lineage>
        <taxon>Bacteria</taxon>
        <taxon>Bacillati</taxon>
        <taxon>Actinomycetota</taxon>
        <taxon>Actinomycetes</taxon>
        <taxon>Propionibacteriales</taxon>
        <taxon>Nocardioidaceae</taxon>
        <taxon>Nocardioides</taxon>
    </lineage>
</organism>
<name>A0ABR9RVC2_9ACTN</name>
<evidence type="ECO:0000256" key="1">
    <source>
        <dbReference type="SAM" id="Phobius"/>
    </source>
</evidence>
<protein>
    <submittedName>
        <fullName evidence="2">DUF4229 domain-containing protein</fullName>
    </submittedName>
</protein>
<keyword evidence="1" id="KW-0472">Membrane</keyword>
<feature type="transmembrane region" description="Helical" evidence="1">
    <location>
        <begin position="12"/>
        <end position="29"/>
    </location>
</feature>
<keyword evidence="1" id="KW-0812">Transmembrane</keyword>
<gene>
    <name evidence="2" type="ORF">IEQ44_12910</name>
</gene>
<keyword evidence="3" id="KW-1185">Reference proteome</keyword>
<accession>A0ABR9RVC2</accession>
<feature type="transmembrane region" description="Helical" evidence="1">
    <location>
        <begin position="35"/>
        <end position="54"/>
    </location>
</feature>
<reference evidence="2 3" key="1">
    <citation type="submission" date="2020-10" db="EMBL/GenBank/DDBJ databases">
        <title>Nocardioides sp. isolated from sludge.</title>
        <authorList>
            <person name="Zhang X."/>
        </authorList>
    </citation>
    <scope>NUCLEOTIDE SEQUENCE [LARGE SCALE GENOMIC DNA]</scope>
    <source>
        <strain evidence="2 3">Y6</strain>
    </source>
</reference>
<dbReference type="InterPro" id="IPR025323">
    <property type="entry name" value="DUF4229"/>
</dbReference>
<dbReference type="Pfam" id="PF14012">
    <property type="entry name" value="DUF4229"/>
    <property type="match status" value="1"/>
</dbReference>
<evidence type="ECO:0000313" key="2">
    <source>
        <dbReference type="EMBL" id="MBE7325552.1"/>
    </source>
</evidence>
<comment type="caution">
    <text evidence="2">The sequence shown here is derived from an EMBL/GenBank/DDBJ whole genome shotgun (WGS) entry which is preliminary data.</text>
</comment>